<reference evidence="1" key="1">
    <citation type="submission" date="2015-07" db="EMBL/GenBank/DDBJ databases">
        <title>MeaNS - Measles Nucleotide Surveillance Program.</title>
        <authorList>
            <person name="Tran T."/>
            <person name="Druce J."/>
        </authorList>
    </citation>
    <scope>NUCLEOTIDE SEQUENCE</scope>
    <source>
        <strain evidence="1">UCB-OBI-ISO-001</strain>
        <tissue evidence="1">Gonad</tissue>
    </source>
</reference>
<dbReference type="AlphaFoldDB" id="A0A0L8GKN5"/>
<accession>A0A0L8GKN5</accession>
<protein>
    <submittedName>
        <fullName evidence="1">Uncharacterized protein</fullName>
    </submittedName>
</protein>
<dbReference type="EMBL" id="KQ421389">
    <property type="protein sequence ID" value="KOF77561.1"/>
    <property type="molecule type" value="Genomic_DNA"/>
</dbReference>
<proteinExistence type="predicted"/>
<gene>
    <name evidence="1" type="ORF">OCBIM_22031956mg</name>
</gene>
<organism evidence="1">
    <name type="scientific">Octopus bimaculoides</name>
    <name type="common">California two-spotted octopus</name>
    <dbReference type="NCBI Taxonomy" id="37653"/>
    <lineage>
        <taxon>Eukaryota</taxon>
        <taxon>Metazoa</taxon>
        <taxon>Spiralia</taxon>
        <taxon>Lophotrochozoa</taxon>
        <taxon>Mollusca</taxon>
        <taxon>Cephalopoda</taxon>
        <taxon>Coleoidea</taxon>
        <taxon>Octopodiformes</taxon>
        <taxon>Octopoda</taxon>
        <taxon>Incirrata</taxon>
        <taxon>Octopodidae</taxon>
        <taxon>Octopus</taxon>
    </lineage>
</organism>
<evidence type="ECO:0000313" key="1">
    <source>
        <dbReference type="EMBL" id="KOF77561.1"/>
    </source>
</evidence>
<name>A0A0L8GKN5_OCTBM</name>
<sequence>MNKSYPRNKLYTMMIALFTSQQTIRINKLQIITSDPPALPSTFNSKKQQIETKIKCKANI</sequence>